<dbReference type="AlphaFoldDB" id="A0A563F279"/>
<sequence length="262" mass="29509">MTRKRIFARFALVVASTAALTLAAVLPASAATSHEVVRHAGGAAAGEVWFNSGYHAGHAHHPQHGFNSFTVKDRFCGDGWGMGVQWWTGDRGWLWKATQDCEPVEVTHETGQATDTLFEFRWRPFMWAVDGLHDAEYGAWQYDWMGSNSTGATDWYFGRTSVYNDMLSATRHTFTASMWPTQYARTVGGGAMEEMWRKLIERTPLPPSLDGNQLESLRKQLWCHAQYARTPQLGGPTWDIEASRPNISWDAVRNVAAHKCNW</sequence>
<accession>A0A563F279</accession>
<dbReference type="OrthoDB" id="9758923at2"/>
<dbReference type="EMBL" id="VOBR01000001">
    <property type="protein sequence ID" value="TWP54013.1"/>
    <property type="molecule type" value="Genomic_DNA"/>
</dbReference>
<gene>
    <name evidence="2" type="ORF">FKR81_00110</name>
</gene>
<keyword evidence="1" id="KW-0732">Signal</keyword>
<evidence type="ECO:0000313" key="2">
    <source>
        <dbReference type="EMBL" id="TWP54013.1"/>
    </source>
</evidence>
<reference evidence="2 3" key="1">
    <citation type="submission" date="2019-07" db="EMBL/GenBank/DDBJ databases">
        <title>Lentzea xizangensis sp. nov., isolated from Qinghai-Tibetan Plateau Soils.</title>
        <authorList>
            <person name="Huang J."/>
        </authorList>
    </citation>
    <scope>NUCLEOTIDE SEQUENCE [LARGE SCALE GENOMIC DNA]</scope>
    <source>
        <strain evidence="2 3">FXJ1.1311</strain>
    </source>
</reference>
<evidence type="ECO:0000256" key="1">
    <source>
        <dbReference type="SAM" id="SignalP"/>
    </source>
</evidence>
<dbReference type="InterPro" id="IPR019719">
    <property type="entry name" value="DUF2599"/>
</dbReference>
<feature type="signal peptide" evidence="1">
    <location>
        <begin position="1"/>
        <end position="30"/>
    </location>
</feature>
<comment type="caution">
    <text evidence="2">The sequence shown here is derived from an EMBL/GenBank/DDBJ whole genome shotgun (WGS) entry which is preliminary data.</text>
</comment>
<evidence type="ECO:0000313" key="3">
    <source>
        <dbReference type="Proteomes" id="UP000316639"/>
    </source>
</evidence>
<keyword evidence="3" id="KW-1185">Reference proteome</keyword>
<dbReference type="Pfam" id="PF10783">
    <property type="entry name" value="DUF2599"/>
    <property type="match status" value="1"/>
</dbReference>
<organism evidence="2 3">
    <name type="scientific">Lentzea tibetensis</name>
    <dbReference type="NCBI Taxonomy" id="2591470"/>
    <lineage>
        <taxon>Bacteria</taxon>
        <taxon>Bacillati</taxon>
        <taxon>Actinomycetota</taxon>
        <taxon>Actinomycetes</taxon>
        <taxon>Pseudonocardiales</taxon>
        <taxon>Pseudonocardiaceae</taxon>
        <taxon>Lentzea</taxon>
    </lineage>
</organism>
<protein>
    <submittedName>
        <fullName evidence="2">DUF2599 domain-containing protein</fullName>
    </submittedName>
</protein>
<feature type="chain" id="PRO_5022238077" evidence="1">
    <location>
        <begin position="31"/>
        <end position="262"/>
    </location>
</feature>
<dbReference type="Proteomes" id="UP000316639">
    <property type="component" value="Unassembled WGS sequence"/>
</dbReference>
<name>A0A563F279_9PSEU</name>
<proteinExistence type="predicted"/>